<dbReference type="InterPro" id="IPR009057">
    <property type="entry name" value="Homeodomain-like_sf"/>
</dbReference>
<feature type="DNA-binding region" description="H-T-H motif" evidence="2">
    <location>
        <begin position="46"/>
        <end position="65"/>
    </location>
</feature>
<dbReference type="PROSITE" id="PS01081">
    <property type="entry name" value="HTH_TETR_1"/>
    <property type="match status" value="1"/>
</dbReference>
<protein>
    <submittedName>
        <fullName evidence="4">Transcriptional regulator, TetR family</fullName>
    </submittedName>
</protein>
<keyword evidence="1 2" id="KW-0238">DNA-binding</keyword>
<dbReference type="EMBL" id="FRAG01000010">
    <property type="protein sequence ID" value="SHJ81362.1"/>
    <property type="molecule type" value="Genomic_DNA"/>
</dbReference>
<dbReference type="PANTHER" id="PTHR43479">
    <property type="entry name" value="ACREF/ENVCD OPERON REPRESSOR-RELATED"/>
    <property type="match status" value="1"/>
</dbReference>
<dbReference type="STRING" id="1121301.SAMN02745912_01173"/>
<dbReference type="Gene3D" id="1.10.357.10">
    <property type="entry name" value="Tetracycline Repressor, domain 2"/>
    <property type="match status" value="1"/>
</dbReference>
<organism evidence="4 5">
    <name type="scientific">Paramaledivibacter caminithermalis (strain DSM 15212 / CIP 107654 / DViRD3)</name>
    <name type="common">Clostridium caminithermale</name>
    <dbReference type="NCBI Taxonomy" id="1121301"/>
    <lineage>
        <taxon>Bacteria</taxon>
        <taxon>Bacillati</taxon>
        <taxon>Bacillota</taxon>
        <taxon>Clostridia</taxon>
        <taxon>Peptostreptococcales</taxon>
        <taxon>Caminicellaceae</taxon>
        <taxon>Paramaledivibacter</taxon>
    </lineage>
</organism>
<evidence type="ECO:0000313" key="4">
    <source>
        <dbReference type="EMBL" id="SHJ81362.1"/>
    </source>
</evidence>
<dbReference type="GO" id="GO:0003677">
    <property type="term" value="F:DNA binding"/>
    <property type="evidence" value="ECO:0007669"/>
    <property type="project" value="UniProtKB-UniRule"/>
</dbReference>
<dbReference type="InterPro" id="IPR036271">
    <property type="entry name" value="Tet_transcr_reg_TetR-rel_C_sf"/>
</dbReference>
<reference evidence="4 5" key="1">
    <citation type="submission" date="2016-11" db="EMBL/GenBank/DDBJ databases">
        <authorList>
            <person name="Jaros S."/>
            <person name="Januszkiewicz K."/>
            <person name="Wedrychowicz H."/>
        </authorList>
    </citation>
    <scope>NUCLEOTIDE SEQUENCE [LARGE SCALE GENOMIC DNA]</scope>
    <source>
        <strain evidence="4 5">DSM 15212</strain>
    </source>
</reference>
<dbReference type="SUPFAM" id="SSF48498">
    <property type="entry name" value="Tetracyclin repressor-like, C-terminal domain"/>
    <property type="match status" value="1"/>
</dbReference>
<evidence type="ECO:0000313" key="5">
    <source>
        <dbReference type="Proteomes" id="UP000184465"/>
    </source>
</evidence>
<dbReference type="AlphaFoldDB" id="A0A1M6MCX8"/>
<dbReference type="PROSITE" id="PS50977">
    <property type="entry name" value="HTH_TETR_2"/>
    <property type="match status" value="1"/>
</dbReference>
<proteinExistence type="predicted"/>
<dbReference type="PANTHER" id="PTHR43479:SF11">
    <property type="entry name" value="ACREF_ENVCD OPERON REPRESSOR-RELATED"/>
    <property type="match status" value="1"/>
</dbReference>
<evidence type="ECO:0000256" key="2">
    <source>
        <dbReference type="PROSITE-ProRule" id="PRU00335"/>
    </source>
</evidence>
<gene>
    <name evidence="4" type="ORF">SAMN02745912_01173</name>
</gene>
<evidence type="ECO:0000256" key="1">
    <source>
        <dbReference type="ARBA" id="ARBA00023125"/>
    </source>
</evidence>
<dbReference type="InterPro" id="IPR001647">
    <property type="entry name" value="HTH_TetR"/>
</dbReference>
<name>A0A1M6MCX8_PARC5</name>
<accession>A0A1M6MCX8</accession>
<keyword evidence="5" id="KW-1185">Reference proteome</keyword>
<dbReference type="InterPro" id="IPR023772">
    <property type="entry name" value="DNA-bd_HTH_TetR-type_CS"/>
</dbReference>
<dbReference type="PRINTS" id="PR00455">
    <property type="entry name" value="HTHTETR"/>
</dbReference>
<dbReference type="Pfam" id="PF00440">
    <property type="entry name" value="TetR_N"/>
    <property type="match status" value="1"/>
</dbReference>
<dbReference type="InterPro" id="IPR050624">
    <property type="entry name" value="HTH-type_Tx_Regulator"/>
</dbReference>
<feature type="domain" description="HTH tetR-type" evidence="3">
    <location>
        <begin position="23"/>
        <end position="83"/>
    </location>
</feature>
<dbReference type="SUPFAM" id="SSF46689">
    <property type="entry name" value="Homeodomain-like"/>
    <property type="match status" value="1"/>
</dbReference>
<dbReference type="Proteomes" id="UP000184465">
    <property type="component" value="Unassembled WGS sequence"/>
</dbReference>
<evidence type="ECO:0000259" key="3">
    <source>
        <dbReference type="PROSITE" id="PS50977"/>
    </source>
</evidence>
<sequence length="207" mass="24194">MEIIINGVFLLSEVNLPKTKRGKETLDKILKAAEVLFSSQGYYNTSITDITRKANVALGTFYIYFKDKKSVFAFLINELSKSLRHELSLAIKECKSRYEAEYIGFKTFFEFVKQHRGLYKIVWEAQFVDKKVFRDYYEGIAKGYIERVNKAKTCDEVKKELDTETIVYCLIGIANFIGLRWVIWENEPVPNRVIEDMMKFIKEGAFN</sequence>